<feature type="binding site" evidence="27">
    <location>
        <position position="255"/>
    </location>
    <ligand>
        <name>2-oxoglutarate</name>
        <dbReference type="ChEBI" id="CHEBI:16810"/>
    </ligand>
</feature>
<keyword evidence="6" id="KW-0460">Magnesium</keyword>
<dbReference type="FunFam" id="2.60.120.590:FF:000004">
    <property type="entry name" value="DNA oxidative demethylase ALKBH2"/>
    <property type="match status" value="1"/>
</dbReference>
<comment type="catalytic activity">
    <reaction evidence="13">
        <text>an N(3)-methyl-2'-deoxycytidine in single-stranded DNA + 2-oxoglutarate + O2 = a 2'-deoxycytidine in single-stranded DNA + formaldehyde + succinate + CO2 + H(+)</text>
        <dbReference type="Rhea" id="RHEA:70435"/>
        <dbReference type="Rhea" id="RHEA-COMP:12846"/>
        <dbReference type="Rhea" id="RHEA-COMP:17894"/>
        <dbReference type="ChEBI" id="CHEBI:15378"/>
        <dbReference type="ChEBI" id="CHEBI:15379"/>
        <dbReference type="ChEBI" id="CHEBI:16526"/>
        <dbReference type="ChEBI" id="CHEBI:16810"/>
        <dbReference type="ChEBI" id="CHEBI:16842"/>
        <dbReference type="ChEBI" id="CHEBI:30031"/>
        <dbReference type="ChEBI" id="CHEBI:85452"/>
        <dbReference type="ChEBI" id="CHEBI:139075"/>
    </reaction>
    <physiologicalReaction direction="left-to-right" evidence="13">
        <dbReference type="Rhea" id="RHEA:70436"/>
    </physiologicalReaction>
</comment>
<dbReference type="GO" id="GO:0051747">
    <property type="term" value="F:cytosine C-5 DNA demethylase activity"/>
    <property type="evidence" value="ECO:0007669"/>
    <property type="project" value="TreeGrafter"/>
</dbReference>
<dbReference type="InterPro" id="IPR037151">
    <property type="entry name" value="AlkB-like_sf"/>
</dbReference>
<evidence type="ECO:0000256" key="23">
    <source>
        <dbReference type="ARBA" id="ARBA00066725"/>
    </source>
</evidence>
<gene>
    <name evidence="29" type="ORF">BSL78_24281</name>
</gene>
<dbReference type="GO" id="GO:0006307">
    <property type="term" value="P:DNA alkylation repair"/>
    <property type="evidence" value="ECO:0007669"/>
    <property type="project" value="UniProtKB-ARBA"/>
</dbReference>
<evidence type="ECO:0000256" key="9">
    <source>
        <dbReference type="ARBA" id="ARBA00023004"/>
    </source>
</evidence>
<evidence type="ECO:0000256" key="1">
    <source>
        <dbReference type="ARBA" id="ARBA00001954"/>
    </source>
</evidence>
<name>A0A2G8JT43_STIJA</name>
<evidence type="ECO:0000256" key="13">
    <source>
        <dbReference type="ARBA" id="ARBA00051165"/>
    </source>
</evidence>
<dbReference type="GO" id="GO:0005730">
    <property type="term" value="C:nucleolus"/>
    <property type="evidence" value="ECO:0007669"/>
    <property type="project" value="UniProtKB-SubCell"/>
</dbReference>
<dbReference type="InterPro" id="IPR027450">
    <property type="entry name" value="AlkB-like"/>
</dbReference>
<evidence type="ECO:0000256" key="27">
    <source>
        <dbReference type="PIRSR" id="PIRSR632852-1"/>
    </source>
</evidence>
<dbReference type="GO" id="GO:0008198">
    <property type="term" value="F:ferrous iron binding"/>
    <property type="evidence" value="ECO:0007669"/>
    <property type="project" value="TreeGrafter"/>
</dbReference>
<dbReference type="GO" id="GO:0035516">
    <property type="term" value="F:broad specificity oxidative DNA demethylase activity"/>
    <property type="evidence" value="ECO:0007669"/>
    <property type="project" value="UniProtKB-EC"/>
</dbReference>
<dbReference type="AlphaFoldDB" id="A0A2G8JT43"/>
<evidence type="ECO:0000256" key="6">
    <source>
        <dbReference type="ARBA" id="ARBA00022842"/>
    </source>
</evidence>
<dbReference type="PANTHER" id="PTHR31573:SF1">
    <property type="entry name" value="DNA OXIDATIVE DEMETHYLASE ALKBH2"/>
    <property type="match status" value="1"/>
</dbReference>
<evidence type="ECO:0000256" key="7">
    <source>
        <dbReference type="ARBA" id="ARBA00022964"/>
    </source>
</evidence>
<dbReference type="InterPro" id="IPR005123">
    <property type="entry name" value="Oxoglu/Fe-dep_dioxygenase_dom"/>
</dbReference>
<keyword evidence="5" id="KW-0227">DNA damage</keyword>
<keyword evidence="4" id="KW-0479">Metal-binding</keyword>
<comment type="catalytic activity">
    <reaction evidence="21">
        <text>a methylated nucleobase within DNA + 2-oxoglutarate + O2 = a nucleobase within DNA + formaldehyde + succinate + CO2</text>
        <dbReference type="Rhea" id="RHEA:30299"/>
        <dbReference type="Rhea" id="RHEA-COMP:12192"/>
        <dbReference type="Rhea" id="RHEA-COMP:12193"/>
        <dbReference type="ChEBI" id="CHEBI:15379"/>
        <dbReference type="ChEBI" id="CHEBI:16526"/>
        <dbReference type="ChEBI" id="CHEBI:16810"/>
        <dbReference type="ChEBI" id="CHEBI:16842"/>
        <dbReference type="ChEBI" id="CHEBI:30031"/>
        <dbReference type="ChEBI" id="CHEBI:32875"/>
        <dbReference type="ChEBI" id="CHEBI:64428"/>
        <dbReference type="EC" id="1.14.11.33"/>
    </reaction>
    <physiologicalReaction direction="left-to-right" evidence="21">
        <dbReference type="Rhea" id="RHEA:30300"/>
    </physiologicalReaction>
</comment>
<evidence type="ECO:0000256" key="10">
    <source>
        <dbReference type="ARBA" id="ARBA00023204"/>
    </source>
</evidence>
<keyword evidence="7 29" id="KW-0223">Dioxygenase</keyword>
<evidence type="ECO:0000313" key="29">
    <source>
        <dbReference type="EMBL" id="PIK38879.1"/>
    </source>
</evidence>
<feature type="binding site" evidence="27">
    <location>
        <position position="160"/>
    </location>
    <ligand>
        <name>2-oxoglutarate</name>
        <dbReference type="ChEBI" id="CHEBI:16810"/>
    </ligand>
</feature>
<evidence type="ECO:0000256" key="16">
    <source>
        <dbReference type="ARBA" id="ARBA00051434"/>
    </source>
</evidence>
<evidence type="ECO:0000256" key="15">
    <source>
        <dbReference type="ARBA" id="ARBA00051376"/>
    </source>
</evidence>
<comment type="catalytic activity">
    <reaction evidence="19">
        <text>a 1,N(6)-etheno-2'-deoxyadenosine in double-stranded DNA + 2-oxoglutarate + O2 + H2O = a 2'-deoxyadenosine in double-stranded DNA + glyoxal + succinate + CO2</text>
        <dbReference type="Rhea" id="RHEA:70463"/>
        <dbReference type="Rhea" id="RHEA-COMP:17897"/>
        <dbReference type="Rhea" id="RHEA-COMP:17903"/>
        <dbReference type="ChEBI" id="CHEBI:15377"/>
        <dbReference type="ChEBI" id="CHEBI:15379"/>
        <dbReference type="ChEBI" id="CHEBI:16526"/>
        <dbReference type="ChEBI" id="CHEBI:16810"/>
        <dbReference type="ChEBI" id="CHEBI:30031"/>
        <dbReference type="ChEBI" id="CHEBI:34779"/>
        <dbReference type="ChEBI" id="CHEBI:90615"/>
        <dbReference type="ChEBI" id="CHEBI:189583"/>
    </reaction>
    <physiologicalReaction direction="left-to-right" evidence="19">
        <dbReference type="Rhea" id="RHEA:70464"/>
    </physiologicalReaction>
</comment>
<evidence type="ECO:0000256" key="12">
    <source>
        <dbReference type="ARBA" id="ARBA00051010"/>
    </source>
</evidence>
<evidence type="ECO:0000256" key="26">
    <source>
        <dbReference type="ARBA" id="ARBA00081727"/>
    </source>
</evidence>
<keyword evidence="11" id="KW-0539">Nucleus</keyword>
<evidence type="ECO:0000256" key="22">
    <source>
        <dbReference type="ARBA" id="ARBA00062909"/>
    </source>
</evidence>
<comment type="catalytic activity">
    <reaction evidence="15">
        <text>an N(3)-methyl-2'-deoxycytidine in double-stranded DNA + 2-oxoglutarate + O2 = a 2'-deoxycytidine in double-stranded DNA + formaldehyde + succinate + CO2 + H(+)</text>
        <dbReference type="Rhea" id="RHEA:70439"/>
        <dbReference type="Rhea" id="RHEA-COMP:14237"/>
        <dbReference type="Rhea" id="RHEA-COMP:17070"/>
        <dbReference type="ChEBI" id="CHEBI:15378"/>
        <dbReference type="ChEBI" id="CHEBI:15379"/>
        <dbReference type="ChEBI" id="CHEBI:16526"/>
        <dbReference type="ChEBI" id="CHEBI:16810"/>
        <dbReference type="ChEBI" id="CHEBI:16842"/>
        <dbReference type="ChEBI" id="CHEBI:30031"/>
        <dbReference type="ChEBI" id="CHEBI:85452"/>
        <dbReference type="ChEBI" id="CHEBI:139075"/>
    </reaction>
    <physiologicalReaction direction="left-to-right" evidence="15">
        <dbReference type="Rhea" id="RHEA:70440"/>
    </physiologicalReaction>
</comment>
<dbReference type="InterPro" id="IPR032852">
    <property type="entry name" value="ALKBH2"/>
</dbReference>
<dbReference type="Gene3D" id="2.60.120.590">
    <property type="entry name" value="Alpha-ketoglutarate-dependent dioxygenase AlkB-like"/>
    <property type="match status" value="1"/>
</dbReference>
<feature type="binding site" evidence="27">
    <location>
        <begin position="123"/>
        <end position="125"/>
    </location>
    <ligand>
        <name>substrate</name>
    </ligand>
</feature>
<comment type="subunit">
    <text evidence="22">Interacts with PCNA homotrimer; this interaction is enhanced during the S-phase of the cell cycle. Interacts with nucleolar proteins NCL, UBTF and NPM1. Interacts with XRCC5-XRCC6 heterodimer.</text>
</comment>
<evidence type="ECO:0000313" key="30">
    <source>
        <dbReference type="Proteomes" id="UP000230750"/>
    </source>
</evidence>
<dbReference type="PANTHER" id="PTHR31573">
    <property type="entry name" value="ALPHA-KETOGLUTARATE-DEPENDENT DIOXYGENASE ALKB HOMOLOG 2"/>
    <property type="match status" value="1"/>
</dbReference>
<keyword evidence="10" id="KW-0234">DNA repair</keyword>
<keyword evidence="30" id="KW-1185">Reference proteome</keyword>
<dbReference type="SUPFAM" id="SSF51197">
    <property type="entry name" value="Clavaminate synthase-like"/>
    <property type="match status" value="1"/>
</dbReference>
<evidence type="ECO:0000256" key="14">
    <source>
        <dbReference type="ARBA" id="ARBA00051189"/>
    </source>
</evidence>
<evidence type="ECO:0000256" key="3">
    <source>
        <dbReference type="ARBA" id="ARBA00004642"/>
    </source>
</evidence>
<dbReference type="Proteomes" id="UP000230750">
    <property type="component" value="Unassembled WGS sequence"/>
</dbReference>
<evidence type="ECO:0000256" key="8">
    <source>
        <dbReference type="ARBA" id="ARBA00023002"/>
    </source>
</evidence>
<proteinExistence type="predicted"/>
<dbReference type="PROSITE" id="PS51471">
    <property type="entry name" value="FE2OG_OXY"/>
    <property type="match status" value="1"/>
</dbReference>
<evidence type="ECO:0000256" key="18">
    <source>
        <dbReference type="ARBA" id="ARBA00052597"/>
    </source>
</evidence>
<evidence type="ECO:0000256" key="24">
    <source>
        <dbReference type="ARBA" id="ARBA00072134"/>
    </source>
</evidence>
<comment type="cofactor">
    <cofactor evidence="1">
        <name>Fe(2+)</name>
        <dbReference type="ChEBI" id="CHEBI:29033"/>
    </cofactor>
</comment>
<feature type="domain" description="Fe2OG dioxygenase" evidence="28">
    <location>
        <begin position="153"/>
        <end position="258"/>
    </location>
</feature>
<accession>A0A2G8JT43</accession>
<protein>
    <recommendedName>
        <fullName evidence="24">DNA oxidative demethylase ALKBH2</fullName>
        <ecNumber evidence="23">1.14.11.33</ecNumber>
    </recommendedName>
    <alternativeName>
        <fullName evidence="25">Alkylated DNA repair protein alkB homolog 2</fullName>
    </alternativeName>
    <alternativeName>
        <fullName evidence="26">Alpha-ketoglutarate-dependent dioxygenase alkB homolog 2</fullName>
    </alternativeName>
</protein>
<feature type="binding site" evidence="27">
    <location>
        <position position="249"/>
    </location>
    <ligand>
        <name>2-oxoglutarate</name>
        <dbReference type="ChEBI" id="CHEBI:16810"/>
    </ligand>
</feature>
<feature type="binding site" evidence="27">
    <location>
        <position position="172"/>
    </location>
    <ligand>
        <name>2-oxoglutarate</name>
        <dbReference type="ChEBI" id="CHEBI:16810"/>
    </ligand>
</feature>
<comment type="catalytic activity">
    <reaction evidence="17">
        <text>a 1,N(2)-etheno-2'-deoxyguanosine in double-stranded DNA + 2-oxoglutarate + O2 + H2O = a 2'-deoxyguanosine in double-stranded DNA + glyoxal + succinate + CO2</text>
        <dbReference type="Rhea" id="RHEA:70487"/>
        <dbReference type="Rhea" id="RHEA-COMP:17910"/>
        <dbReference type="Rhea" id="RHEA-COMP:17912"/>
        <dbReference type="ChEBI" id="CHEBI:15377"/>
        <dbReference type="ChEBI" id="CHEBI:15379"/>
        <dbReference type="ChEBI" id="CHEBI:16526"/>
        <dbReference type="ChEBI" id="CHEBI:16810"/>
        <dbReference type="ChEBI" id="CHEBI:30031"/>
        <dbReference type="ChEBI" id="CHEBI:34779"/>
        <dbReference type="ChEBI" id="CHEBI:85445"/>
        <dbReference type="ChEBI" id="CHEBI:189586"/>
    </reaction>
    <physiologicalReaction direction="left-to-right" evidence="17">
        <dbReference type="Rhea" id="RHEA:70488"/>
    </physiologicalReaction>
</comment>
<evidence type="ECO:0000256" key="21">
    <source>
        <dbReference type="ARBA" id="ARBA00053025"/>
    </source>
</evidence>
<dbReference type="OrthoDB" id="445341at2759"/>
<feature type="binding site" evidence="27">
    <location>
        <position position="237"/>
    </location>
    <ligand>
        <name>2-oxoglutarate</name>
        <dbReference type="ChEBI" id="CHEBI:16810"/>
    </ligand>
</feature>
<comment type="catalytic activity">
    <reaction evidence="16">
        <text>a 3,N(4)-etheno-2'-deoxycytidine in double-stranded DNA + 2-oxoglutarate + O2 + H2O = a 2'-deoxycytidine in double-stranded DNA + glyoxal + succinate + CO2</text>
        <dbReference type="Rhea" id="RHEA:70467"/>
        <dbReference type="Rhea" id="RHEA-COMP:17070"/>
        <dbReference type="Rhea" id="RHEA-COMP:17905"/>
        <dbReference type="ChEBI" id="CHEBI:15377"/>
        <dbReference type="ChEBI" id="CHEBI:15379"/>
        <dbReference type="ChEBI" id="CHEBI:16526"/>
        <dbReference type="ChEBI" id="CHEBI:16810"/>
        <dbReference type="ChEBI" id="CHEBI:30031"/>
        <dbReference type="ChEBI" id="CHEBI:34779"/>
        <dbReference type="ChEBI" id="CHEBI:85452"/>
        <dbReference type="ChEBI" id="CHEBI:189585"/>
    </reaction>
    <physiologicalReaction direction="left-to-right" evidence="16">
        <dbReference type="Rhea" id="RHEA:70468"/>
    </physiologicalReaction>
</comment>
<organism evidence="29 30">
    <name type="scientific">Stichopus japonicus</name>
    <name type="common">Sea cucumber</name>
    <dbReference type="NCBI Taxonomy" id="307972"/>
    <lineage>
        <taxon>Eukaryota</taxon>
        <taxon>Metazoa</taxon>
        <taxon>Echinodermata</taxon>
        <taxon>Eleutherozoa</taxon>
        <taxon>Echinozoa</taxon>
        <taxon>Holothuroidea</taxon>
        <taxon>Aspidochirotacea</taxon>
        <taxon>Aspidochirotida</taxon>
        <taxon>Stichopodidae</taxon>
        <taxon>Apostichopus</taxon>
    </lineage>
</organism>
<keyword evidence="9" id="KW-0408">Iron</keyword>
<feature type="binding site" evidence="27">
    <location>
        <position position="253"/>
    </location>
    <ligand>
        <name>2-oxoglutarate</name>
        <dbReference type="ChEBI" id="CHEBI:16810"/>
    </ligand>
</feature>
<feature type="binding site" evidence="27">
    <location>
        <position position="162"/>
    </location>
    <ligand>
        <name>2-oxoglutarate</name>
        <dbReference type="ChEBI" id="CHEBI:16810"/>
    </ligand>
</feature>
<comment type="catalytic activity">
    <reaction evidence="20">
        <text>an N(1)-methyl-2'-deoxyadenosine in double-stranded DNA + 2-oxoglutarate + O2 = a 2'-deoxyadenosine in double-stranded DNA + formaldehyde + succinate + CO2 + H(+)</text>
        <dbReference type="Rhea" id="RHEA:70443"/>
        <dbReference type="Rhea" id="RHEA-COMP:14236"/>
        <dbReference type="Rhea" id="RHEA-COMP:17897"/>
        <dbReference type="ChEBI" id="CHEBI:15378"/>
        <dbReference type="ChEBI" id="CHEBI:15379"/>
        <dbReference type="ChEBI" id="CHEBI:16526"/>
        <dbReference type="ChEBI" id="CHEBI:16810"/>
        <dbReference type="ChEBI" id="CHEBI:16842"/>
        <dbReference type="ChEBI" id="CHEBI:30031"/>
        <dbReference type="ChEBI" id="CHEBI:90615"/>
        <dbReference type="ChEBI" id="CHEBI:139096"/>
    </reaction>
    <physiologicalReaction direction="left-to-right" evidence="20">
        <dbReference type="Rhea" id="RHEA:70444"/>
    </physiologicalReaction>
</comment>
<evidence type="ECO:0000256" key="19">
    <source>
        <dbReference type="ARBA" id="ARBA00052627"/>
    </source>
</evidence>
<evidence type="ECO:0000256" key="2">
    <source>
        <dbReference type="ARBA" id="ARBA00004604"/>
    </source>
</evidence>
<dbReference type="Pfam" id="PF13532">
    <property type="entry name" value="2OG-FeII_Oxy_2"/>
    <property type="match status" value="1"/>
</dbReference>
<comment type="caution">
    <text evidence="29">The sequence shown here is derived from an EMBL/GenBank/DDBJ whole genome shotgun (WGS) entry which is preliminary data.</text>
</comment>
<dbReference type="STRING" id="307972.A0A2G8JT43"/>
<evidence type="ECO:0000256" key="4">
    <source>
        <dbReference type="ARBA" id="ARBA00022723"/>
    </source>
</evidence>
<evidence type="ECO:0000256" key="5">
    <source>
        <dbReference type="ARBA" id="ARBA00022763"/>
    </source>
</evidence>
<evidence type="ECO:0000256" key="20">
    <source>
        <dbReference type="ARBA" id="ARBA00052800"/>
    </source>
</evidence>
<sequence length="265" mass="31119">MAVLLTTSQTFIGRHVPDLKRKRHRSGEDGLESKNKGKFAKMTQSTLMDRRSLEVRRRVFRAENLHCDYFNHFYSREEAKTLMRDCEESLEYFTGDLAIVKLYGKTIPIPRKQVAHGDEGLTYTFSRVTVPAKPWLPFLETVRKRIEDQTSFKFNFVLINRYKDGKDCIGEHRDDEKDLDPQHPIASLSLGQTRDFVFRHKDSRGKKKTREIETVKIALEHGSLLMMNHPTNQYWYHSLPRKATQSGVRINMTFRKILRQAEDKN</sequence>
<evidence type="ECO:0000256" key="17">
    <source>
        <dbReference type="ARBA" id="ARBA00051755"/>
    </source>
</evidence>
<comment type="subcellular location">
    <subcellularLocation>
        <location evidence="2">Nucleus</location>
        <location evidence="2">Nucleolus</location>
    </subcellularLocation>
    <subcellularLocation>
        <location evidence="3">Nucleus</location>
        <location evidence="3">Nucleoplasm</location>
    </subcellularLocation>
</comment>
<dbReference type="EMBL" id="MRZV01001305">
    <property type="protein sequence ID" value="PIK38879.1"/>
    <property type="molecule type" value="Genomic_DNA"/>
</dbReference>
<keyword evidence="8" id="KW-0560">Oxidoreductase</keyword>
<comment type="catalytic activity">
    <reaction evidence="12">
        <text>an N(1)-methyl-2'-deoxyadenosine in single-stranded DNA + 2-oxoglutarate + O2 = a 2'-deoxyadenosine in single-stranded DNA + formaldehyde + succinate + CO2 + H(+)</text>
        <dbReference type="Rhea" id="RHEA:70447"/>
        <dbReference type="Rhea" id="RHEA-COMP:17895"/>
        <dbReference type="Rhea" id="RHEA-COMP:17896"/>
        <dbReference type="ChEBI" id="CHEBI:15378"/>
        <dbReference type="ChEBI" id="CHEBI:15379"/>
        <dbReference type="ChEBI" id="CHEBI:16526"/>
        <dbReference type="ChEBI" id="CHEBI:16810"/>
        <dbReference type="ChEBI" id="CHEBI:16842"/>
        <dbReference type="ChEBI" id="CHEBI:30031"/>
        <dbReference type="ChEBI" id="CHEBI:90615"/>
        <dbReference type="ChEBI" id="CHEBI:139096"/>
    </reaction>
    <physiologicalReaction direction="left-to-right" evidence="12">
        <dbReference type="Rhea" id="RHEA:70448"/>
    </physiologicalReaction>
</comment>
<comment type="catalytic activity">
    <reaction evidence="18">
        <text>a 3,N(4)-etheno-2'-deoxycytidine in single-stranded DNA + 2-oxoglutarate + O2 + H2O = a 2'-deoxycytidine in single-stranded DNA + glyoxal + succinate + CO2</text>
        <dbReference type="Rhea" id="RHEA:70471"/>
        <dbReference type="Rhea" id="RHEA-COMP:12846"/>
        <dbReference type="Rhea" id="RHEA-COMP:17906"/>
        <dbReference type="ChEBI" id="CHEBI:15377"/>
        <dbReference type="ChEBI" id="CHEBI:15379"/>
        <dbReference type="ChEBI" id="CHEBI:16526"/>
        <dbReference type="ChEBI" id="CHEBI:16810"/>
        <dbReference type="ChEBI" id="CHEBI:30031"/>
        <dbReference type="ChEBI" id="CHEBI:34779"/>
        <dbReference type="ChEBI" id="CHEBI:85452"/>
        <dbReference type="ChEBI" id="CHEBI:189585"/>
    </reaction>
    <physiologicalReaction direction="left-to-right" evidence="18">
        <dbReference type="Rhea" id="RHEA:70472"/>
    </physiologicalReaction>
</comment>
<dbReference type="EC" id="1.14.11.33" evidence="23"/>
<dbReference type="GO" id="GO:0005654">
    <property type="term" value="C:nucleoplasm"/>
    <property type="evidence" value="ECO:0007669"/>
    <property type="project" value="UniProtKB-SubCell"/>
</dbReference>
<reference evidence="29 30" key="1">
    <citation type="journal article" date="2017" name="PLoS Biol.">
        <title>The sea cucumber genome provides insights into morphological evolution and visceral regeneration.</title>
        <authorList>
            <person name="Zhang X."/>
            <person name="Sun L."/>
            <person name="Yuan J."/>
            <person name="Sun Y."/>
            <person name="Gao Y."/>
            <person name="Zhang L."/>
            <person name="Li S."/>
            <person name="Dai H."/>
            <person name="Hamel J.F."/>
            <person name="Liu C."/>
            <person name="Yu Y."/>
            <person name="Liu S."/>
            <person name="Lin W."/>
            <person name="Guo K."/>
            <person name="Jin S."/>
            <person name="Xu P."/>
            <person name="Storey K.B."/>
            <person name="Huan P."/>
            <person name="Zhang T."/>
            <person name="Zhou Y."/>
            <person name="Zhang J."/>
            <person name="Lin C."/>
            <person name="Li X."/>
            <person name="Xing L."/>
            <person name="Huo D."/>
            <person name="Sun M."/>
            <person name="Wang L."/>
            <person name="Mercier A."/>
            <person name="Li F."/>
            <person name="Yang H."/>
            <person name="Xiang J."/>
        </authorList>
    </citation>
    <scope>NUCLEOTIDE SEQUENCE [LARGE SCALE GENOMIC DNA]</scope>
    <source>
        <strain evidence="29">Shaxun</strain>
        <tissue evidence="29">Muscle</tissue>
    </source>
</reference>
<feature type="binding site" evidence="27">
    <location>
        <position position="175"/>
    </location>
    <ligand>
        <name>substrate</name>
    </ligand>
</feature>
<comment type="catalytic activity">
    <reaction evidence="14">
        <text>a 1,N(6)-etheno-2'-deoxyadenosine in single-stranded DNA + 2-oxoglutarate + O2 + H2O = a 2'-deoxyadenosine in single-stranded DNA + glyoxal + succinate + CO2</text>
        <dbReference type="Rhea" id="RHEA:70459"/>
        <dbReference type="Rhea" id="RHEA-COMP:17896"/>
        <dbReference type="Rhea" id="RHEA-COMP:17904"/>
        <dbReference type="ChEBI" id="CHEBI:15377"/>
        <dbReference type="ChEBI" id="CHEBI:15379"/>
        <dbReference type="ChEBI" id="CHEBI:16526"/>
        <dbReference type="ChEBI" id="CHEBI:16810"/>
        <dbReference type="ChEBI" id="CHEBI:30031"/>
        <dbReference type="ChEBI" id="CHEBI:34779"/>
        <dbReference type="ChEBI" id="CHEBI:90615"/>
        <dbReference type="ChEBI" id="CHEBI:189583"/>
    </reaction>
    <physiologicalReaction direction="left-to-right" evidence="14">
        <dbReference type="Rhea" id="RHEA:70460"/>
    </physiologicalReaction>
</comment>
<evidence type="ECO:0000259" key="28">
    <source>
        <dbReference type="PROSITE" id="PS51471"/>
    </source>
</evidence>
<evidence type="ECO:0000256" key="11">
    <source>
        <dbReference type="ARBA" id="ARBA00023242"/>
    </source>
</evidence>
<evidence type="ECO:0000256" key="25">
    <source>
        <dbReference type="ARBA" id="ARBA00077989"/>
    </source>
</evidence>